<comment type="similarity">
    <text evidence="2 11">Belongs to the ATPase protein 8 family.</text>
</comment>
<evidence type="ECO:0000256" key="7">
    <source>
        <dbReference type="ARBA" id="ARBA00022989"/>
    </source>
</evidence>
<evidence type="ECO:0000256" key="5">
    <source>
        <dbReference type="ARBA" id="ARBA00022692"/>
    </source>
</evidence>
<keyword evidence="4 11" id="KW-0138">CF(0)</keyword>
<evidence type="ECO:0000256" key="2">
    <source>
        <dbReference type="ARBA" id="ARBA00008892"/>
    </source>
</evidence>
<dbReference type="GO" id="GO:0045259">
    <property type="term" value="C:proton-transporting ATP synthase complex"/>
    <property type="evidence" value="ECO:0007669"/>
    <property type="project" value="UniProtKB-KW"/>
</dbReference>
<evidence type="ECO:0000256" key="3">
    <source>
        <dbReference type="ARBA" id="ARBA00022448"/>
    </source>
</evidence>
<gene>
    <name evidence="13" type="primary">ATP8</name>
</gene>
<protein>
    <recommendedName>
        <fullName evidence="11">ATP synthase complex subunit 8</fullName>
    </recommendedName>
</protein>
<proteinExistence type="inferred from homology"/>
<dbReference type="GO" id="GO:0015986">
    <property type="term" value="P:proton motive force-driven ATP synthesis"/>
    <property type="evidence" value="ECO:0007669"/>
    <property type="project" value="InterPro"/>
</dbReference>
<dbReference type="GO" id="GO:0031966">
    <property type="term" value="C:mitochondrial membrane"/>
    <property type="evidence" value="ECO:0007669"/>
    <property type="project" value="UniProtKB-SubCell"/>
</dbReference>
<evidence type="ECO:0000256" key="11">
    <source>
        <dbReference type="RuleBase" id="RU003661"/>
    </source>
</evidence>
<keyword evidence="8 11" id="KW-0406">Ion transport</keyword>
<organism evidence="13">
    <name type="scientific">Boreotrophon candelabrum</name>
    <dbReference type="NCBI Taxonomy" id="2710670"/>
    <lineage>
        <taxon>Eukaryota</taxon>
        <taxon>Metazoa</taxon>
        <taxon>Spiralia</taxon>
        <taxon>Lophotrochozoa</taxon>
        <taxon>Mollusca</taxon>
        <taxon>Gastropoda</taxon>
        <taxon>Caenogastropoda</taxon>
        <taxon>Neogastropoda</taxon>
        <taxon>Muricoidea</taxon>
        <taxon>Muricidae</taxon>
        <taxon>Boreotrophon</taxon>
    </lineage>
</organism>
<dbReference type="GeneID" id="44795642"/>
<evidence type="ECO:0000256" key="8">
    <source>
        <dbReference type="ARBA" id="ARBA00023065"/>
    </source>
</evidence>
<evidence type="ECO:0000256" key="4">
    <source>
        <dbReference type="ARBA" id="ARBA00022547"/>
    </source>
</evidence>
<dbReference type="EMBL" id="MK361104">
    <property type="protein sequence ID" value="QIC50567.1"/>
    <property type="molecule type" value="Genomic_DNA"/>
</dbReference>
<evidence type="ECO:0000256" key="1">
    <source>
        <dbReference type="ARBA" id="ARBA00004304"/>
    </source>
</evidence>
<keyword evidence="10 12" id="KW-0472">Membrane</keyword>
<name>A0A6C0X069_9CAEN</name>
<evidence type="ECO:0000256" key="12">
    <source>
        <dbReference type="SAM" id="Phobius"/>
    </source>
</evidence>
<evidence type="ECO:0000256" key="9">
    <source>
        <dbReference type="ARBA" id="ARBA00023128"/>
    </source>
</evidence>
<dbReference type="Pfam" id="PF00895">
    <property type="entry name" value="ATP-synt_8"/>
    <property type="match status" value="1"/>
</dbReference>
<evidence type="ECO:0000256" key="10">
    <source>
        <dbReference type="ARBA" id="ARBA00023136"/>
    </source>
</evidence>
<keyword evidence="9 11" id="KW-0496">Mitochondrion</keyword>
<dbReference type="RefSeq" id="YP_009739582.1">
    <property type="nucleotide sequence ID" value="NC_046505.1"/>
</dbReference>
<dbReference type="GO" id="GO:0015078">
    <property type="term" value="F:proton transmembrane transporter activity"/>
    <property type="evidence" value="ECO:0007669"/>
    <property type="project" value="InterPro"/>
</dbReference>
<feature type="transmembrane region" description="Helical" evidence="12">
    <location>
        <begin position="6"/>
        <end position="29"/>
    </location>
</feature>
<geneLocation type="mitochondrion" evidence="13"/>
<keyword evidence="3 11" id="KW-0813">Transport</keyword>
<keyword evidence="7 12" id="KW-1133">Transmembrane helix</keyword>
<dbReference type="InterPro" id="IPR001421">
    <property type="entry name" value="ATP8_metazoa"/>
</dbReference>
<evidence type="ECO:0000313" key="13">
    <source>
        <dbReference type="EMBL" id="QIC50567.1"/>
    </source>
</evidence>
<keyword evidence="5 11" id="KW-0812">Transmembrane</keyword>
<reference evidence="13" key="1">
    <citation type="journal article" date="2019" name="Mitochondrial DNA Part B Resour">
        <title>The complete mitochondrial genome of Boreotrophon candelabrum (Reeve, 1848).</title>
        <authorList>
            <person name="Tian Y."/>
            <person name="Hao Z."/>
            <person name="Zhu J."/>
            <person name="Yang J."/>
            <person name="Shi L."/>
            <person name="Li Z."/>
            <person name="Chang Y."/>
        </authorList>
    </citation>
    <scope>NUCLEOTIDE SEQUENCE</scope>
</reference>
<evidence type="ECO:0000256" key="6">
    <source>
        <dbReference type="ARBA" id="ARBA00022781"/>
    </source>
</evidence>
<dbReference type="AlphaFoldDB" id="A0A6C0X069"/>
<sequence length="53" mass="6335">MPQLSPLNWVLLFILFWSAVFAMSVLIWWSSKVFFRSESSSSLVNPKENKWNW</sequence>
<comment type="subcellular location">
    <subcellularLocation>
        <location evidence="1 11">Mitochondrion membrane</location>
        <topology evidence="1 11">Single-pass membrane protein</topology>
    </subcellularLocation>
</comment>
<keyword evidence="6 11" id="KW-0375">Hydrogen ion transport</keyword>
<accession>A0A6C0X069</accession>
<dbReference type="CTD" id="4509"/>